<dbReference type="PATRIC" id="fig|1235279.3.peg.3135"/>
<evidence type="ECO:0000259" key="4">
    <source>
        <dbReference type="Pfam" id="PF03358"/>
    </source>
</evidence>
<sequence length="262" mass="28620">MALRSLSNQQTAVCMVLIPEGRNRPEDEKTVRQQSVYALRSGSSLILSMGEGPFCIPHPFRNFFSGIRQPESPVQSERMINMTEIVIISGSPNAASRSERVLGYIGGLLEDKHFTVTHLSVRDIPAEVLFSADFSHPSVSDAAGKVRRAKGVIVGSPVYKASYSGVLKAFIDLLPQDVLESTPVLPLMTGGSPGHLLALEYALKPLLSTLKGHALKGIYLTDDVIDKNLDIPVLDGDCLARVEKQTAYFAELVRRQHSRTHA</sequence>
<comment type="caution">
    <text evidence="5">The sequence shown here is derived from an EMBL/GenBank/DDBJ whole genome shotgun (WGS) entry which is preliminary data.</text>
</comment>
<dbReference type="Proteomes" id="UP000011919">
    <property type="component" value="Unassembled WGS sequence"/>
</dbReference>
<gene>
    <name evidence="5" type="primary">ssuE_3</name>
    <name evidence="5" type="ORF">C772_03151</name>
</gene>
<dbReference type="AlphaFoldDB" id="M7NCE6"/>
<organism evidence="5 6">
    <name type="scientific">Bhargavaea cecembensis DSE10</name>
    <dbReference type="NCBI Taxonomy" id="1235279"/>
    <lineage>
        <taxon>Bacteria</taxon>
        <taxon>Bacillati</taxon>
        <taxon>Bacillota</taxon>
        <taxon>Bacilli</taxon>
        <taxon>Bacillales</taxon>
        <taxon>Caryophanaceae</taxon>
        <taxon>Bhargavaea</taxon>
    </lineage>
</organism>
<dbReference type="PANTHER" id="PTHR43408">
    <property type="entry name" value="FMN REDUCTASE (NADPH)"/>
    <property type="match status" value="1"/>
</dbReference>
<dbReference type="SUPFAM" id="SSF52218">
    <property type="entry name" value="Flavoproteins"/>
    <property type="match status" value="1"/>
</dbReference>
<evidence type="ECO:0000313" key="5">
    <source>
        <dbReference type="EMBL" id="EMR04932.1"/>
    </source>
</evidence>
<reference evidence="5 6" key="1">
    <citation type="journal article" date="2013" name="Genome Announc.">
        <title>Draft Genome Sequence of Bhargavaea cecembensis Strain DSE10T, Isolated from a Deep-Sea Sediment Sample Collected at a Depth of 5,904 m from the Chagos-Laccadive Ridge System in the Indian Ocean.</title>
        <authorList>
            <person name="Shivaji S."/>
            <person name="Ara S."/>
            <person name="Begum Z."/>
            <person name="Ruth M."/>
            <person name="Singh A."/>
            <person name="Kumar Pinnaka A."/>
        </authorList>
    </citation>
    <scope>NUCLEOTIDE SEQUENCE [LARGE SCALE GENOMIC DNA]</scope>
    <source>
        <strain evidence="5 6">DSE10</strain>
    </source>
</reference>
<dbReference type="GO" id="GO:0046306">
    <property type="term" value="P:alkanesulfonate catabolic process"/>
    <property type="evidence" value="ECO:0007669"/>
    <property type="project" value="InterPro"/>
</dbReference>
<feature type="domain" description="NADPH-dependent FMN reductase-like" evidence="4">
    <location>
        <begin position="84"/>
        <end position="219"/>
    </location>
</feature>
<keyword evidence="2" id="KW-0288">FMN</keyword>
<protein>
    <submittedName>
        <fullName evidence="5">FMN reductase (NADPH)</fullName>
        <ecNumber evidence="5">1.5.1.38</ecNumber>
    </submittedName>
</protein>
<accession>M7NCE6</accession>
<keyword evidence="6" id="KW-1185">Reference proteome</keyword>
<keyword evidence="1" id="KW-0285">Flavoprotein</keyword>
<dbReference type="NCBIfam" id="TIGR03567">
    <property type="entry name" value="FMN_reduc_SsuE"/>
    <property type="match status" value="1"/>
</dbReference>
<dbReference type="EMBL" id="AOFT01000027">
    <property type="protein sequence ID" value="EMR04932.1"/>
    <property type="molecule type" value="Genomic_DNA"/>
</dbReference>
<dbReference type="InterPro" id="IPR005025">
    <property type="entry name" value="FMN_Rdtase-like_dom"/>
</dbReference>
<evidence type="ECO:0000256" key="3">
    <source>
        <dbReference type="ARBA" id="ARBA00023002"/>
    </source>
</evidence>
<dbReference type="Gene3D" id="3.40.50.360">
    <property type="match status" value="1"/>
</dbReference>
<dbReference type="Pfam" id="PF03358">
    <property type="entry name" value="FMN_red"/>
    <property type="match status" value="1"/>
</dbReference>
<dbReference type="PANTHER" id="PTHR43408:SF1">
    <property type="entry name" value="FMN REDUCTASE (NADPH)"/>
    <property type="match status" value="1"/>
</dbReference>
<evidence type="ECO:0000313" key="6">
    <source>
        <dbReference type="Proteomes" id="UP000011919"/>
    </source>
</evidence>
<evidence type="ECO:0000256" key="2">
    <source>
        <dbReference type="ARBA" id="ARBA00022643"/>
    </source>
</evidence>
<keyword evidence="3 5" id="KW-0560">Oxidoreductase</keyword>
<proteinExistence type="predicted"/>
<dbReference type="STRING" id="1235279.C772_03151"/>
<dbReference type="InterPro" id="IPR051814">
    <property type="entry name" value="NAD(P)H-dep_FMN_reductase"/>
</dbReference>
<dbReference type="EC" id="1.5.1.38" evidence="5"/>
<dbReference type="InterPro" id="IPR020048">
    <property type="entry name" value="NADPH-dep_FMN_reduc_SsuE"/>
</dbReference>
<dbReference type="eggNOG" id="COG0431">
    <property type="taxonomic scope" value="Bacteria"/>
</dbReference>
<dbReference type="InterPro" id="IPR029039">
    <property type="entry name" value="Flavoprotein-like_sf"/>
</dbReference>
<dbReference type="GO" id="GO:0052873">
    <property type="term" value="F:FMN reductase (NADPH) activity"/>
    <property type="evidence" value="ECO:0007669"/>
    <property type="project" value="UniProtKB-EC"/>
</dbReference>
<name>M7NCE6_9BACL</name>
<evidence type="ECO:0000256" key="1">
    <source>
        <dbReference type="ARBA" id="ARBA00022630"/>
    </source>
</evidence>